<protein>
    <submittedName>
        <fullName evidence="2">Uncharacterized protein</fullName>
    </submittedName>
</protein>
<gene>
    <name evidence="2" type="ORF">KC01_LOCUS4312</name>
</gene>
<dbReference type="Proteomes" id="UP001497482">
    <property type="component" value="Chromosome 10"/>
</dbReference>
<keyword evidence="3" id="KW-1185">Reference proteome</keyword>
<evidence type="ECO:0000313" key="2">
    <source>
        <dbReference type="EMBL" id="CAL1572271.1"/>
    </source>
</evidence>
<sequence length="92" mass="10126">MEPDLGLSQRGAGELWSSADRTVGRTEDRTVDRTVGRTEDRTAAQFTAARPGETFQNKRGRRDDLPWSALGRSDALARLSTWAPLAPTPKNT</sequence>
<name>A0AAV2J776_KNICA</name>
<dbReference type="EMBL" id="OZ035832">
    <property type="protein sequence ID" value="CAL1572271.1"/>
    <property type="molecule type" value="Genomic_DNA"/>
</dbReference>
<organism evidence="2 3">
    <name type="scientific">Knipowitschia caucasica</name>
    <name type="common">Caucasian dwarf goby</name>
    <name type="synonym">Pomatoschistus caucasicus</name>
    <dbReference type="NCBI Taxonomy" id="637954"/>
    <lineage>
        <taxon>Eukaryota</taxon>
        <taxon>Metazoa</taxon>
        <taxon>Chordata</taxon>
        <taxon>Craniata</taxon>
        <taxon>Vertebrata</taxon>
        <taxon>Euteleostomi</taxon>
        <taxon>Actinopterygii</taxon>
        <taxon>Neopterygii</taxon>
        <taxon>Teleostei</taxon>
        <taxon>Neoteleostei</taxon>
        <taxon>Acanthomorphata</taxon>
        <taxon>Gobiaria</taxon>
        <taxon>Gobiiformes</taxon>
        <taxon>Gobioidei</taxon>
        <taxon>Gobiidae</taxon>
        <taxon>Gobiinae</taxon>
        <taxon>Knipowitschia</taxon>
    </lineage>
</organism>
<evidence type="ECO:0000313" key="3">
    <source>
        <dbReference type="Proteomes" id="UP001497482"/>
    </source>
</evidence>
<feature type="region of interest" description="Disordered" evidence="1">
    <location>
        <begin position="47"/>
        <end position="67"/>
    </location>
</feature>
<evidence type="ECO:0000256" key="1">
    <source>
        <dbReference type="SAM" id="MobiDB-lite"/>
    </source>
</evidence>
<reference evidence="2 3" key="1">
    <citation type="submission" date="2024-04" db="EMBL/GenBank/DDBJ databases">
        <authorList>
            <person name="Waldvogel A.-M."/>
            <person name="Schoenle A."/>
        </authorList>
    </citation>
    <scope>NUCLEOTIDE SEQUENCE [LARGE SCALE GENOMIC DNA]</scope>
</reference>
<accession>A0AAV2J776</accession>
<proteinExistence type="predicted"/>
<dbReference type="AlphaFoldDB" id="A0AAV2J776"/>
<feature type="region of interest" description="Disordered" evidence="1">
    <location>
        <begin position="1"/>
        <end position="28"/>
    </location>
</feature>